<gene>
    <name evidence="1" type="ORF">DPEC_G00270640</name>
</gene>
<organism evidence="1 2">
    <name type="scientific">Dallia pectoralis</name>
    <name type="common">Alaska blackfish</name>
    <dbReference type="NCBI Taxonomy" id="75939"/>
    <lineage>
        <taxon>Eukaryota</taxon>
        <taxon>Metazoa</taxon>
        <taxon>Chordata</taxon>
        <taxon>Craniata</taxon>
        <taxon>Vertebrata</taxon>
        <taxon>Euteleostomi</taxon>
        <taxon>Actinopterygii</taxon>
        <taxon>Neopterygii</taxon>
        <taxon>Teleostei</taxon>
        <taxon>Protacanthopterygii</taxon>
        <taxon>Esociformes</taxon>
        <taxon>Umbridae</taxon>
        <taxon>Dallia</taxon>
    </lineage>
</organism>
<name>A0ACC2FPC2_DALPE</name>
<dbReference type="Proteomes" id="UP001157502">
    <property type="component" value="Chromosome 24"/>
</dbReference>
<evidence type="ECO:0000313" key="2">
    <source>
        <dbReference type="Proteomes" id="UP001157502"/>
    </source>
</evidence>
<accession>A0ACC2FPC2</accession>
<sequence>MTLTLFWIILLPATAFTFHVEIKPQREVFRVGDRQELKCFATDCKKEVTVTWSLLLDKPISAQTSADGSELVFDPVKVDHEETLMCRVKCGDEVKQKRKDVEVFSFPEAPVISGHDRLISGQVNVLTCQVANFYPLQYLTIQWWRNDRVVYDDSESPSSSYAFTPTQKDANGNVSCRATHGKIGVPEAERTKETTVSLTVLYVPKITSISEPAKVRLGSRLVLSCRAEGYPTPEIRWTAVGPGKQAVIVGQTEDLVLIDVNLMHSGQYECVASNSIGNATARVNVTVQAPPSNTNISVSPASEAMEGDRLTVSCLSDGAPVSRVVLRRLSEDQDVQLRSSDSSSASFTLSSALASDSAVYECEASNEYGSQRDSTSLSVKPYPLEVEMATAVTAEVGSVLVLSCQAIGCPRTAFSWRSAWDMPLNISVHTQDTLSKLHMAPVGLAHEQTYTCEATCGSVIKAKHIEVNVFSFPSDPVIENLGPFLEGQEASLICSIRDIHPSGHVHIQWLDGEKELRSQVAGNSSGLQNWKSQLSFTVGQEHQGKWITCRVSLQMDGVPQGRRARKAMTELNIRYAPRGTTISVSPASEVKEGDRVTVSCLSDGAPEGRVVLRRLSEDQDVELQSSDGPSTSFTISSAQLVDSAVYECEASNKYGSQRATTHFTVRAPPRNTTVQVYPSSEVQEGLNVTVSCHSAGFPAPAVVLRKLDNGVELYSLDGNFELLNVTLQDAGVYLVNFTNDMGYETEIFSINVLKKHSRALPDFNQIIIPAVCLGIMLITSALLLDYLRRARRKGFYELTK</sequence>
<reference evidence="1" key="1">
    <citation type="submission" date="2021-05" db="EMBL/GenBank/DDBJ databases">
        <authorList>
            <person name="Pan Q."/>
            <person name="Jouanno E."/>
            <person name="Zahm M."/>
            <person name="Klopp C."/>
            <person name="Cabau C."/>
            <person name="Louis A."/>
            <person name="Berthelot C."/>
            <person name="Parey E."/>
            <person name="Roest Crollius H."/>
            <person name="Montfort J."/>
            <person name="Robinson-Rechavi M."/>
            <person name="Bouchez O."/>
            <person name="Lampietro C."/>
            <person name="Lopez Roques C."/>
            <person name="Donnadieu C."/>
            <person name="Postlethwait J."/>
            <person name="Bobe J."/>
            <person name="Dillon D."/>
            <person name="Chandos A."/>
            <person name="von Hippel F."/>
            <person name="Guiguen Y."/>
        </authorList>
    </citation>
    <scope>NUCLEOTIDE SEQUENCE</scope>
    <source>
        <strain evidence="1">YG-Jan2019</strain>
    </source>
</reference>
<evidence type="ECO:0000313" key="1">
    <source>
        <dbReference type="EMBL" id="KAJ7993264.1"/>
    </source>
</evidence>
<keyword evidence="2" id="KW-1185">Reference proteome</keyword>
<dbReference type="EMBL" id="CM055751">
    <property type="protein sequence ID" value="KAJ7993264.1"/>
    <property type="molecule type" value="Genomic_DNA"/>
</dbReference>
<comment type="caution">
    <text evidence="1">The sequence shown here is derived from an EMBL/GenBank/DDBJ whole genome shotgun (WGS) entry which is preliminary data.</text>
</comment>
<proteinExistence type="predicted"/>
<protein>
    <submittedName>
        <fullName evidence="1">Uncharacterized protein</fullName>
    </submittedName>
</protein>